<dbReference type="HOGENOM" id="CLU_051911_0_0_1"/>
<evidence type="ECO:0000256" key="3">
    <source>
        <dbReference type="ARBA" id="ARBA00023054"/>
    </source>
</evidence>
<gene>
    <name evidence="6" type="ORF">LOTGIDRAFT_173993</name>
</gene>
<dbReference type="GeneID" id="20242579"/>
<evidence type="ECO:0000256" key="1">
    <source>
        <dbReference type="ARBA" id="ARBA00004496"/>
    </source>
</evidence>
<dbReference type="Proteomes" id="UP000030746">
    <property type="component" value="Unassembled WGS sequence"/>
</dbReference>
<dbReference type="STRING" id="225164.V4AVI6"/>
<dbReference type="AlphaFoldDB" id="V4AVI6"/>
<feature type="region of interest" description="Disordered" evidence="5">
    <location>
        <begin position="33"/>
        <end position="136"/>
    </location>
</feature>
<feature type="coiled-coil region" evidence="4">
    <location>
        <begin position="364"/>
        <end position="391"/>
    </location>
</feature>
<feature type="compositionally biased region" description="Basic and acidic residues" evidence="5">
    <location>
        <begin position="57"/>
        <end position="67"/>
    </location>
</feature>
<evidence type="ECO:0000256" key="2">
    <source>
        <dbReference type="ARBA" id="ARBA00022490"/>
    </source>
</evidence>
<feature type="compositionally biased region" description="Polar residues" evidence="5">
    <location>
        <begin position="36"/>
        <end position="56"/>
    </location>
</feature>
<dbReference type="CTD" id="20242579"/>
<evidence type="ECO:0000313" key="6">
    <source>
        <dbReference type="EMBL" id="ESO99065.1"/>
    </source>
</evidence>
<dbReference type="OMA" id="ERITWAQ"/>
<feature type="compositionally biased region" description="Low complexity" evidence="5">
    <location>
        <begin position="88"/>
        <end position="99"/>
    </location>
</feature>
<protein>
    <submittedName>
        <fullName evidence="6">Uncharacterized protein</fullName>
    </submittedName>
</protein>
<feature type="compositionally biased region" description="Polar residues" evidence="5">
    <location>
        <begin position="68"/>
        <end position="80"/>
    </location>
</feature>
<keyword evidence="3 4" id="KW-0175">Coiled coil</keyword>
<evidence type="ECO:0000256" key="4">
    <source>
        <dbReference type="SAM" id="Coils"/>
    </source>
</evidence>
<dbReference type="Pfam" id="PF06818">
    <property type="entry name" value="Fez1"/>
    <property type="match status" value="1"/>
</dbReference>
<dbReference type="EMBL" id="KB201180">
    <property type="protein sequence ID" value="ESO99065.1"/>
    <property type="molecule type" value="Genomic_DNA"/>
</dbReference>
<feature type="coiled-coil region" evidence="4">
    <location>
        <begin position="417"/>
        <end position="444"/>
    </location>
</feature>
<feature type="compositionally biased region" description="Basic and acidic residues" evidence="5">
    <location>
        <begin position="261"/>
        <end position="270"/>
    </location>
</feature>
<reference evidence="6 7" key="1">
    <citation type="journal article" date="2013" name="Nature">
        <title>Insights into bilaterian evolution from three spiralian genomes.</title>
        <authorList>
            <person name="Simakov O."/>
            <person name="Marletaz F."/>
            <person name="Cho S.J."/>
            <person name="Edsinger-Gonzales E."/>
            <person name="Havlak P."/>
            <person name="Hellsten U."/>
            <person name="Kuo D.H."/>
            <person name="Larsson T."/>
            <person name="Lv J."/>
            <person name="Arendt D."/>
            <person name="Savage R."/>
            <person name="Osoegawa K."/>
            <person name="de Jong P."/>
            <person name="Grimwood J."/>
            <person name="Chapman J.A."/>
            <person name="Shapiro H."/>
            <person name="Aerts A."/>
            <person name="Otillar R.P."/>
            <person name="Terry A.Y."/>
            <person name="Boore J.L."/>
            <person name="Grigoriev I.V."/>
            <person name="Lindberg D.R."/>
            <person name="Seaver E.C."/>
            <person name="Weisblat D.A."/>
            <person name="Putnam N.H."/>
            <person name="Rokhsar D.S."/>
        </authorList>
    </citation>
    <scope>NUCLEOTIDE SEQUENCE [LARGE SCALE GENOMIC DNA]</scope>
</reference>
<name>V4AVI6_LOTGI</name>
<evidence type="ECO:0000313" key="7">
    <source>
        <dbReference type="Proteomes" id="UP000030746"/>
    </source>
</evidence>
<feature type="region of interest" description="Disordered" evidence="5">
    <location>
        <begin position="250"/>
        <end position="270"/>
    </location>
</feature>
<dbReference type="KEGG" id="lgi:LOTGIDRAFT_173993"/>
<feature type="compositionally biased region" description="Polar residues" evidence="5">
    <location>
        <begin position="122"/>
        <end position="133"/>
    </location>
</feature>
<dbReference type="OrthoDB" id="10030037at2759"/>
<dbReference type="PANTHER" id="PTHR19354:SF2">
    <property type="entry name" value="LEUCINE-RICH REPEAT-CONTAINING PROTEIN DDB_G0290503"/>
    <property type="match status" value="1"/>
</dbReference>
<sequence length="456" mass="52648">MLEFYSYNHGMDVDYGDCDVFNPGQSIVRPIAFKPINTNKTTGKQISPPQQGNRRLSNQDEAIRSQEYHMTNSRPRNLSRGSHHGSDKSGSASFSSDLSQTIGRPESLPSLNHSRLSSNNNMESYLTTPSPSDSGVGELELMLREKDAELNTLRDVMDKNERAIFQVYEEKKNAWLKEIREMKEDYDRKLKIHQRKSYKTEQVLSLQVYKLQQEKEELTSNMNKMACEKEVLRQQCASFEDEMKTLRLKLNNKSTTSSPERSSDDSVNHLRQKVKDLSEEVAEKNREVMMLRSHLHGSENELHKKNTELSNKFKEIVCKTEEVKALKNELGRLSAGEPGFREMDTQTDDTDGVIPLALLKPSLLTEKNKVMSSLQNEVAKVKEQLDDSHGTFEKEREQWLDEKNKVIRYQKQLQLNYVQMYRKNRMLEAEVEQLTLELENRDLKLMALNGGEESVC</sequence>
<keyword evidence="7" id="KW-1185">Reference proteome</keyword>
<feature type="compositionally biased region" description="Low complexity" evidence="5">
    <location>
        <begin position="107"/>
        <end position="121"/>
    </location>
</feature>
<comment type="subcellular location">
    <subcellularLocation>
        <location evidence="1">Cytoplasm</location>
    </subcellularLocation>
</comment>
<accession>V4AVI6</accession>
<dbReference type="PANTHER" id="PTHR19354">
    <property type="entry name" value="ZIPPER PUTATIVE TUMOR SUPPRESSOR 2 HOMOLOG-LIKE PROTEIN-RELATED"/>
    <property type="match status" value="1"/>
</dbReference>
<dbReference type="InterPro" id="IPR045329">
    <property type="entry name" value="LZTS"/>
</dbReference>
<organism evidence="6 7">
    <name type="scientific">Lottia gigantea</name>
    <name type="common">Giant owl limpet</name>
    <dbReference type="NCBI Taxonomy" id="225164"/>
    <lineage>
        <taxon>Eukaryota</taxon>
        <taxon>Metazoa</taxon>
        <taxon>Spiralia</taxon>
        <taxon>Lophotrochozoa</taxon>
        <taxon>Mollusca</taxon>
        <taxon>Gastropoda</taxon>
        <taxon>Patellogastropoda</taxon>
        <taxon>Lottioidea</taxon>
        <taxon>Lottiidae</taxon>
        <taxon>Lottia</taxon>
    </lineage>
</organism>
<dbReference type="GO" id="GO:0005737">
    <property type="term" value="C:cytoplasm"/>
    <property type="evidence" value="ECO:0007669"/>
    <property type="project" value="UniProtKB-SubCell"/>
</dbReference>
<dbReference type="RefSeq" id="XP_009050269.1">
    <property type="nucleotide sequence ID" value="XM_009052021.1"/>
</dbReference>
<proteinExistence type="predicted"/>
<feature type="compositionally biased region" description="Polar residues" evidence="5">
    <location>
        <begin position="251"/>
        <end position="260"/>
    </location>
</feature>
<keyword evidence="2" id="KW-0963">Cytoplasm</keyword>
<evidence type="ECO:0000256" key="5">
    <source>
        <dbReference type="SAM" id="MobiDB-lite"/>
    </source>
</evidence>